<dbReference type="Proteomes" id="UP001589654">
    <property type="component" value="Unassembled WGS sequence"/>
</dbReference>
<keyword evidence="1" id="KW-0812">Transmembrane</keyword>
<reference evidence="2 3" key="1">
    <citation type="submission" date="2024-09" db="EMBL/GenBank/DDBJ databases">
        <authorList>
            <person name="Sun Q."/>
            <person name="Mori K."/>
        </authorList>
    </citation>
    <scope>NUCLEOTIDE SEQUENCE [LARGE SCALE GENOMIC DNA]</scope>
    <source>
        <strain evidence="2 3">CECT 7682</strain>
    </source>
</reference>
<proteinExistence type="predicted"/>
<dbReference type="EMBL" id="JBHMEW010000063">
    <property type="protein sequence ID" value="MFB9212749.1"/>
    <property type="molecule type" value="Genomic_DNA"/>
</dbReference>
<keyword evidence="3" id="KW-1185">Reference proteome</keyword>
<name>A0ABV5J7E0_9BACT</name>
<sequence length="201" mass="23925">MRKAEPILTPELIRIMKIFGLASLCIVLIFSFFNERRANNSGDSSITRITASSRLFFENVRQIKYEKETRRDAKMDIFRLKKRIKSKKLYLINLSIIISRLRDEAYIFVEPSEILSQQNKIQLRWHDQHQRENGQISFEPGDRFAHFDFVKKLFLLLEEDKDFEVKINGAWKKILADEKERKAFITTATDYFRLVEKNQNS</sequence>
<keyword evidence="1" id="KW-1133">Transmembrane helix</keyword>
<feature type="transmembrane region" description="Helical" evidence="1">
    <location>
        <begin position="12"/>
        <end position="33"/>
    </location>
</feature>
<gene>
    <name evidence="2" type="ORF">ACFFUR_13115</name>
</gene>
<keyword evidence="1" id="KW-0472">Membrane</keyword>
<accession>A0ABV5J7E0</accession>
<protein>
    <submittedName>
        <fullName evidence="2">Uncharacterized protein</fullName>
    </submittedName>
</protein>
<evidence type="ECO:0000313" key="3">
    <source>
        <dbReference type="Proteomes" id="UP001589654"/>
    </source>
</evidence>
<organism evidence="2 3">
    <name type="scientific">Echinicola jeungdonensis</name>
    <dbReference type="NCBI Taxonomy" id="709343"/>
    <lineage>
        <taxon>Bacteria</taxon>
        <taxon>Pseudomonadati</taxon>
        <taxon>Bacteroidota</taxon>
        <taxon>Cytophagia</taxon>
        <taxon>Cytophagales</taxon>
        <taxon>Cyclobacteriaceae</taxon>
        <taxon>Echinicola</taxon>
    </lineage>
</organism>
<evidence type="ECO:0000256" key="1">
    <source>
        <dbReference type="SAM" id="Phobius"/>
    </source>
</evidence>
<comment type="caution">
    <text evidence="2">The sequence shown here is derived from an EMBL/GenBank/DDBJ whole genome shotgun (WGS) entry which is preliminary data.</text>
</comment>
<dbReference type="RefSeq" id="WP_290247476.1">
    <property type="nucleotide sequence ID" value="NZ_JAUFQT010000001.1"/>
</dbReference>
<evidence type="ECO:0000313" key="2">
    <source>
        <dbReference type="EMBL" id="MFB9212749.1"/>
    </source>
</evidence>